<evidence type="ECO:0000313" key="2">
    <source>
        <dbReference type="EMBL" id="RST87042.1"/>
    </source>
</evidence>
<keyword evidence="3" id="KW-1185">Reference proteome</keyword>
<proteinExistence type="predicted"/>
<gene>
    <name evidence="2" type="ORF">EJC49_07165</name>
</gene>
<dbReference type="InterPro" id="IPR052894">
    <property type="entry name" value="AsmA-related"/>
</dbReference>
<sequence>MPSKAAKRTIWIFAGLAVFALGFIALIPYVASTQIVRNRIASELSAWSGYRVVLSGIPSLHVWPSFHAELADVSLQEWGRPDEPPVLRAERIDIELSPIAALRGEIAFTKVALLRPVLRVSDQDSAIPFPVPPRGGRMLRAIETARAVVDENPAQPDTARMPSDPLGALEFVDGRVLRVDADGEHEVLSSITGRGAWNTLQRPASVSLKAIWRGEGIAVEAGVQQPLALLAGGNSRVSVSLSSSPLTGSFEGLATFSRRGFVDGVAKLSSPSLRRALEWSRADISPGAVTGNASISGRLIGDAQRMKLEGAQLSFGGHPGNGLLDFSFAGAMPALSGTLAFQSLDMRAFLGAFVQLPDEQGRWNGPIELDFSRQLQLDLRLSAARATAGQIELGQLAATAQINEGLAAFDISDSTAFGGAVQASLRIDRRDADQAEIRFLASDVDFRAFGAATGLGAALPQAKATISAIISGPADNWESMLAGGGGSISVKLGQGSVAWFDLDAFRERASTGGFFPLRDMPAGTIAFESAEFRSTVMSGVARLDTAKVKQARQVIAFTGILPLVGQGIALSGTILPRDPAEAVEPKPTAQIAPLAAFFVGGSWRSPFVSPILSDFPLE</sequence>
<evidence type="ECO:0000256" key="1">
    <source>
        <dbReference type="SAM" id="Phobius"/>
    </source>
</evidence>
<dbReference type="Proteomes" id="UP000278398">
    <property type="component" value="Unassembled WGS sequence"/>
</dbReference>
<dbReference type="PANTHER" id="PTHR30441">
    <property type="entry name" value="DUF748 DOMAIN-CONTAINING PROTEIN"/>
    <property type="match status" value="1"/>
</dbReference>
<feature type="transmembrane region" description="Helical" evidence="1">
    <location>
        <begin position="12"/>
        <end position="31"/>
    </location>
</feature>
<evidence type="ECO:0000313" key="3">
    <source>
        <dbReference type="Proteomes" id="UP000278398"/>
    </source>
</evidence>
<dbReference type="GO" id="GO:0005886">
    <property type="term" value="C:plasma membrane"/>
    <property type="evidence" value="ECO:0007669"/>
    <property type="project" value="TreeGrafter"/>
</dbReference>
<organism evidence="2 3">
    <name type="scientific">Aquibium carbonis</name>
    <dbReference type="NCBI Taxonomy" id="2495581"/>
    <lineage>
        <taxon>Bacteria</taxon>
        <taxon>Pseudomonadati</taxon>
        <taxon>Pseudomonadota</taxon>
        <taxon>Alphaproteobacteria</taxon>
        <taxon>Hyphomicrobiales</taxon>
        <taxon>Phyllobacteriaceae</taxon>
        <taxon>Aquibium</taxon>
    </lineage>
</organism>
<dbReference type="EMBL" id="RWKW01000026">
    <property type="protein sequence ID" value="RST87042.1"/>
    <property type="molecule type" value="Genomic_DNA"/>
</dbReference>
<comment type="caution">
    <text evidence="2">The sequence shown here is derived from an EMBL/GenBank/DDBJ whole genome shotgun (WGS) entry which is preliminary data.</text>
</comment>
<dbReference type="RefSeq" id="WP_126698782.1">
    <property type="nucleotide sequence ID" value="NZ_RWKW01000026.1"/>
</dbReference>
<protein>
    <submittedName>
        <fullName evidence="2">AsmA family protein</fullName>
    </submittedName>
</protein>
<keyword evidence="1" id="KW-0472">Membrane</keyword>
<accession>A0A3S0G9X2</accession>
<reference evidence="2 3" key="1">
    <citation type="submission" date="2018-12" db="EMBL/GenBank/DDBJ databases">
        <title>Mesorhizobium carbonis sp. nov., isolated from coal mine water.</title>
        <authorList>
            <person name="Xin W."/>
            <person name="Xu Z."/>
            <person name="Xiang F."/>
            <person name="Zhang J."/>
            <person name="Xi L."/>
            <person name="Liu J."/>
        </authorList>
    </citation>
    <scope>NUCLEOTIDE SEQUENCE [LARGE SCALE GENOMIC DNA]</scope>
    <source>
        <strain evidence="2 3">B2.3</strain>
    </source>
</reference>
<keyword evidence="1" id="KW-1133">Transmembrane helix</keyword>
<keyword evidence="1" id="KW-0812">Transmembrane</keyword>
<name>A0A3S0G9X2_9HYPH</name>
<dbReference type="OrthoDB" id="225437at2"/>
<dbReference type="PANTHER" id="PTHR30441:SF4">
    <property type="entry name" value="PROTEIN ASMA"/>
    <property type="match status" value="1"/>
</dbReference>
<dbReference type="GO" id="GO:0090313">
    <property type="term" value="P:regulation of protein targeting to membrane"/>
    <property type="evidence" value="ECO:0007669"/>
    <property type="project" value="TreeGrafter"/>
</dbReference>
<dbReference type="AlphaFoldDB" id="A0A3S0G9X2"/>